<dbReference type="KEGG" id="scas:SACC_15950"/>
<accession>A0AAQ4CRZ7</accession>
<dbReference type="InterPro" id="IPR043734">
    <property type="entry name" value="DUF5678"/>
</dbReference>
<evidence type="ECO:0000313" key="3">
    <source>
        <dbReference type="Proteomes" id="UP001319921"/>
    </source>
</evidence>
<gene>
    <name evidence="2" type="ORF">SACC_15950</name>
</gene>
<name>A0AAQ4CRZ7_9CREN</name>
<dbReference type="GeneID" id="68866325"/>
<dbReference type="EMBL" id="AP025226">
    <property type="protein sequence ID" value="BDB98578.1"/>
    <property type="molecule type" value="Genomic_DNA"/>
</dbReference>
<dbReference type="Proteomes" id="UP001319921">
    <property type="component" value="Chromosome"/>
</dbReference>
<evidence type="ECO:0000313" key="2">
    <source>
        <dbReference type="EMBL" id="BDB98578.1"/>
    </source>
</evidence>
<protein>
    <recommendedName>
        <fullName evidence="1">DUF5678 domain-containing protein</fullName>
    </recommendedName>
</protein>
<keyword evidence="3" id="KW-1185">Reference proteome</keyword>
<feature type="domain" description="DUF5678" evidence="1">
    <location>
        <begin position="8"/>
        <end position="52"/>
    </location>
</feature>
<organism evidence="2 3">
    <name type="scientific">Saccharolobus caldissimus</name>
    <dbReference type="NCBI Taxonomy" id="1702097"/>
    <lineage>
        <taxon>Archaea</taxon>
        <taxon>Thermoproteota</taxon>
        <taxon>Thermoprotei</taxon>
        <taxon>Sulfolobales</taxon>
        <taxon>Sulfolobaceae</taxon>
        <taxon>Saccharolobus</taxon>
    </lineage>
</organism>
<reference evidence="2 3" key="1">
    <citation type="journal article" date="2022" name="Microbiol. Resour. Announc.">
        <title>Complete Genome Sequence of the Hyperthermophilic and Acidophilic Archaeon Saccharolobus caldissimus Strain HS-3T.</title>
        <authorList>
            <person name="Sakai H.D."/>
            <person name="Kurosawa N."/>
        </authorList>
    </citation>
    <scope>NUCLEOTIDE SEQUENCE [LARGE SCALE GENOMIC DNA]</scope>
    <source>
        <strain evidence="2 3">JCM32116</strain>
    </source>
</reference>
<dbReference type="RefSeq" id="WP_229572428.1">
    <property type="nucleotide sequence ID" value="NZ_AP025226.1"/>
</dbReference>
<dbReference type="Pfam" id="PF18929">
    <property type="entry name" value="DUF5678"/>
    <property type="match status" value="1"/>
</dbReference>
<sequence length="161" mass="18678">MLIINDVRFAGKYVAVDANDKIIGYSENRDELIKSLEQKGYKMHEYTILYIPFPIKIRIEYSKIYDLKIPLMNLKVTCKDKSFRVIASFGNRNLLDKYFAEVCGIEKEDKILIEIGGIKKEIDVRVYDLAKTDLPIVPGLVLNPSVFNFTCFYKDFFEIGE</sequence>
<proteinExistence type="predicted"/>
<dbReference type="AlphaFoldDB" id="A0AAQ4CRZ7"/>
<evidence type="ECO:0000259" key="1">
    <source>
        <dbReference type="Pfam" id="PF18929"/>
    </source>
</evidence>